<sequence length="179" mass="20681">MAPRKSTASLPVSALSARKSRDDRARRRDAVRDPGLHDRITQLNAINSPLLRLPAELRNQIFTYVFSGEEYRSLGNERGPITCRISSFQHNGLGPLLVSRQLYIETAILPYKLGTFRFMFDDSYSEKEWSWYVKRFLENRSTARIKAITSLQATEVSWGGPQWIWDMNGVDWVKELGIW</sequence>
<dbReference type="RefSeq" id="XP_043171359.1">
    <property type="nucleotide sequence ID" value="XM_043315424.1"/>
</dbReference>
<feature type="compositionally biased region" description="Polar residues" evidence="1">
    <location>
        <begin position="1"/>
        <end position="10"/>
    </location>
</feature>
<keyword evidence="3" id="KW-1185">Reference proteome</keyword>
<proteinExistence type="predicted"/>
<dbReference type="InterPro" id="IPR038883">
    <property type="entry name" value="AN11006-like"/>
</dbReference>
<evidence type="ECO:0000256" key="1">
    <source>
        <dbReference type="SAM" id="MobiDB-lite"/>
    </source>
</evidence>
<dbReference type="EMBL" id="CAJRGZ010000022">
    <property type="protein sequence ID" value="CAG5174494.1"/>
    <property type="molecule type" value="Genomic_DNA"/>
</dbReference>
<accession>A0A8J2I3W9</accession>
<name>A0A8J2I3W9_9PLEO</name>
<evidence type="ECO:0008006" key="4">
    <source>
        <dbReference type="Google" id="ProtNLM"/>
    </source>
</evidence>
<gene>
    <name evidence="2" type="ORF">ALTATR162_LOCUS7795</name>
</gene>
<reference evidence="2" key="1">
    <citation type="submission" date="2021-05" db="EMBL/GenBank/DDBJ databases">
        <authorList>
            <person name="Stam R."/>
        </authorList>
    </citation>
    <scope>NUCLEOTIDE SEQUENCE</scope>
    <source>
        <strain evidence="2">CS162</strain>
    </source>
</reference>
<evidence type="ECO:0000313" key="2">
    <source>
        <dbReference type="EMBL" id="CAG5174494.1"/>
    </source>
</evidence>
<feature type="compositionally biased region" description="Basic and acidic residues" evidence="1">
    <location>
        <begin position="19"/>
        <end position="33"/>
    </location>
</feature>
<dbReference type="PANTHER" id="PTHR42085:SF1">
    <property type="entry name" value="F-BOX DOMAIN-CONTAINING PROTEIN"/>
    <property type="match status" value="1"/>
</dbReference>
<organism evidence="2 3">
    <name type="scientific">Alternaria atra</name>
    <dbReference type="NCBI Taxonomy" id="119953"/>
    <lineage>
        <taxon>Eukaryota</taxon>
        <taxon>Fungi</taxon>
        <taxon>Dikarya</taxon>
        <taxon>Ascomycota</taxon>
        <taxon>Pezizomycotina</taxon>
        <taxon>Dothideomycetes</taxon>
        <taxon>Pleosporomycetidae</taxon>
        <taxon>Pleosporales</taxon>
        <taxon>Pleosporineae</taxon>
        <taxon>Pleosporaceae</taxon>
        <taxon>Alternaria</taxon>
        <taxon>Alternaria sect. Ulocladioides</taxon>
    </lineage>
</organism>
<dbReference type="Proteomes" id="UP000676310">
    <property type="component" value="Unassembled WGS sequence"/>
</dbReference>
<dbReference type="GeneID" id="67019834"/>
<dbReference type="AlphaFoldDB" id="A0A8J2I3W9"/>
<feature type="region of interest" description="Disordered" evidence="1">
    <location>
        <begin position="1"/>
        <end position="33"/>
    </location>
</feature>
<protein>
    <recommendedName>
        <fullName evidence="4">F-box domain-containing protein</fullName>
    </recommendedName>
</protein>
<dbReference type="PANTHER" id="PTHR42085">
    <property type="entry name" value="F-BOX DOMAIN-CONTAINING PROTEIN"/>
    <property type="match status" value="1"/>
</dbReference>
<dbReference type="OrthoDB" id="3671614at2759"/>
<evidence type="ECO:0000313" key="3">
    <source>
        <dbReference type="Proteomes" id="UP000676310"/>
    </source>
</evidence>
<comment type="caution">
    <text evidence="2">The sequence shown here is derived from an EMBL/GenBank/DDBJ whole genome shotgun (WGS) entry which is preliminary data.</text>
</comment>